<proteinExistence type="predicted"/>
<keyword evidence="2" id="KW-0812">Transmembrane</keyword>
<keyword evidence="4" id="KW-1185">Reference proteome</keyword>
<sequence length="244" mass="25420">MKGLGYGLLALGALALLSAVLLPAEFDYQDYADTGAPRRLMLGILGGVVFIGGTILVAAQSILDGLRRTPVAGPAPAPAPPAPAAPISGKANDWSNPAGSAGIQRDSSGGNALLISGVVIVALIAVLAVIALAILIMRQQQESDSYDDAEFGANSVFADPASYRGNDTWWTRGEWVETEPERYSLPPSRRGKVVPGLDRQAEPAPEAKAPEAARREAPARRAAPTTREDPFADPPAASDDPFAD</sequence>
<feature type="compositionally biased region" description="Basic and acidic residues" evidence="1">
    <location>
        <begin position="208"/>
        <end position="219"/>
    </location>
</feature>
<evidence type="ECO:0000313" key="4">
    <source>
        <dbReference type="Proteomes" id="UP001427805"/>
    </source>
</evidence>
<feature type="compositionally biased region" description="Low complexity" evidence="1">
    <location>
        <begin position="234"/>
        <end position="244"/>
    </location>
</feature>
<keyword evidence="2" id="KW-0472">Membrane</keyword>
<dbReference type="EMBL" id="JBDIZK010000015">
    <property type="protein sequence ID" value="MEN3749543.1"/>
    <property type="molecule type" value="Genomic_DNA"/>
</dbReference>
<keyword evidence="2" id="KW-1133">Transmembrane helix</keyword>
<dbReference type="RefSeq" id="WP_346248590.1">
    <property type="nucleotide sequence ID" value="NZ_JBDIZK010000015.1"/>
</dbReference>
<feature type="transmembrane region" description="Helical" evidence="2">
    <location>
        <begin position="39"/>
        <end position="59"/>
    </location>
</feature>
<organism evidence="3 4">
    <name type="scientific">Sphingomonas rustica</name>
    <dbReference type="NCBI Taxonomy" id="3103142"/>
    <lineage>
        <taxon>Bacteria</taxon>
        <taxon>Pseudomonadati</taxon>
        <taxon>Pseudomonadota</taxon>
        <taxon>Alphaproteobacteria</taxon>
        <taxon>Sphingomonadales</taxon>
        <taxon>Sphingomonadaceae</taxon>
        <taxon>Sphingomonas</taxon>
    </lineage>
</organism>
<evidence type="ECO:0000256" key="1">
    <source>
        <dbReference type="SAM" id="MobiDB-lite"/>
    </source>
</evidence>
<name>A0ABV0BDB6_9SPHN</name>
<feature type="region of interest" description="Disordered" evidence="1">
    <location>
        <begin position="179"/>
        <end position="244"/>
    </location>
</feature>
<evidence type="ECO:0000256" key="2">
    <source>
        <dbReference type="SAM" id="Phobius"/>
    </source>
</evidence>
<dbReference type="Proteomes" id="UP001427805">
    <property type="component" value="Unassembled WGS sequence"/>
</dbReference>
<reference evidence="3 4" key="1">
    <citation type="submission" date="2024-05" db="EMBL/GenBank/DDBJ databases">
        <title>Sphingomonas sp. HF-S3 16S ribosomal RNA gene Genome sequencing and assembly.</title>
        <authorList>
            <person name="Lee H."/>
        </authorList>
    </citation>
    <scope>NUCLEOTIDE SEQUENCE [LARGE SCALE GENOMIC DNA]</scope>
    <source>
        <strain evidence="3 4">HF-S3</strain>
    </source>
</reference>
<feature type="transmembrane region" description="Helical" evidence="2">
    <location>
        <begin position="112"/>
        <end position="137"/>
    </location>
</feature>
<comment type="caution">
    <text evidence="3">The sequence shown here is derived from an EMBL/GenBank/DDBJ whole genome shotgun (WGS) entry which is preliminary data.</text>
</comment>
<protein>
    <submittedName>
        <fullName evidence="3">Uncharacterized protein</fullName>
    </submittedName>
</protein>
<gene>
    <name evidence="3" type="ORF">TPR58_20390</name>
</gene>
<accession>A0ABV0BDB6</accession>
<evidence type="ECO:0000313" key="3">
    <source>
        <dbReference type="EMBL" id="MEN3749543.1"/>
    </source>
</evidence>